<evidence type="ECO:0000256" key="1">
    <source>
        <dbReference type="ARBA" id="ARBA00000971"/>
    </source>
</evidence>
<sequence>MKKVFILAAASVVSLTAMSSCGAGSAKMTTDTDTLAYAIGIQIGNMAYSFDSTLNPKNVVAGVLDVYAKKAKMTPEEIDAFMQDYMTVRLPRKKAEEGKAFIADAVKNGADTLAGGLAYKIEKPGAETKVAIGDTISVRYTLTLPEGQVLEKAEQPTQFVLTEGGLIKAWTMGLPLVGEGGKITLFVPGDLAYGPMGTRGIAPNQALQFDVEVVKVTKPTPKTEAETK</sequence>
<comment type="similarity">
    <text evidence="2 6">Belongs to the FKBP-type PPIase family.</text>
</comment>
<dbReference type="Pfam" id="PF00254">
    <property type="entry name" value="FKBP_C"/>
    <property type="match status" value="1"/>
</dbReference>
<dbReference type="EC" id="5.2.1.8" evidence="6"/>
<evidence type="ECO:0000256" key="4">
    <source>
        <dbReference type="ARBA" id="ARBA00023235"/>
    </source>
</evidence>
<evidence type="ECO:0000256" key="5">
    <source>
        <dbReference type="PROSITE-ProRule" id="PRU00277"/>
    </source>
</evidence>
<dbReference type="InterPro" id="IPR046357">
    <property type="entry name" value="PPIase_dom_sf"/>
</dbReference>
<feature type="signal peptide" evidence="7">
    <location>
        <begin position="1"/>
        <end position="19"/>
    </location>
</feature>
<dbReference type="SUPFAM" id="SSF54534">
    <property type="entry name" value="FKBP-like"/>
    <property type="match status" value="1"/>
</dbReference>
<dbReference type="InterPro" id="IPR036944">
    <property type="entry name" value="PPIase_FKBP_N_sf"/>
</dbReference>
<keyword evidence="3 5" id="KW-0697">Rotamase</keyword>
<reference evidence="9" key="2">
    <citation type="submission" date="2021-04" db="EMBL/GenBank/DDBJ databases">
        <authorList>
            <person name="Gilroy R."/>
        </authorList>
    </citation>
    <scope>NUCLEOTIDE SEQUENCE</scope>
    <source>
        <strain evidence="9">ChiBcec15-1070</strain>
    </source>
</reference>
<evidence type="ECO:0000256" key="6">
    <source>
        <dbReference type="RuleBase" id="RU003915"/>
    </source>
</evidence>
<dbReference type="GO" id="GO:0006457">
    <property type="term" value="P:protein folding"/>
    <property type="evidence" value="ECO:0007669"/>
    <property type="project" value="InterPro"/>
</dbReference>
<feature type="domain" description="PPIase FKBP-type" evidence="8">
    <location>
        <begin position="133"/>
        <end position="217"/>
    </location>
</feature>
<gene>
    <name evidence="9" type="ORF">H9888_05610</name>
</gene>
<name>A0A9D1QE69_9BACT</name>
<dbReference type="Pfam" id="PF01346">
    <property type="entry name" value="FKBP_N"/>
    <property type="match status" value="1"/>
</dbReference>
<organism evidence="9 10">
    <name type="scientific">Candidatus Rikenella faecigallinarum</name>
    <dbReference type="NCBI Taxonomy" id="2838745"/>
    <lineage>
        <taxon>Bacteria</taxon>
        <taxon>Pseudomonadati</taxon>
        <taxon>Bacteroidota</taxon>
        <taxon>Bacteroidia</taxon>
        <taxon>Bacteroidales</taxon>
        <taxon>Rikenellaceae</taxon>
        <taxon>Rikenella</taxon>
    </lineage>
</organism>
<evidence type="ECO:0000256" key="7">
    <source>
        <dbReference type="SAM" id="SignalP"/>
    </source>
</evidence>
<dbReference type="EMBL" id="DXHL01000026">
    <property type="protein sequence ID" value="HIW10964.1"/>
    <property type="molecule type" value="Genomic_DNA"/>
</dbReference>
<dbReference type="GO" id="GO:0003755">
    <property type="term" value="F:peptidyl-prolyl cis-trans isomerase activity"/>
    <property type="evidence" value="ECO:0007669"/>
    <property type="project" value="UniProtKB-UniRule"/>
</dbReference>
<comment type="caution">
    <text evidence="9">The sequence shown here is derived from an EMBL/GenBank/DDBJ whole genome shotgun (WGS) entry which is preliminary data.</text>
</comment>
<accession>A0A9D1QE69</accession>
<keyword evidence="4 5" id="KW-0413">Isomerase</keyword>
<evidence type="ECO:0000313" key="9">
    <source>
        <dbReference type="EMBL" id="HIW10964.1"/>
    </source>
</evidence>
<evidence type="ECO:0000313" key="10">
    <source>
        <dbReference type="Proteomes" id="UP000823926"/>
    </source>
</evidence>
<dbReference type="Gene3D" id="3.10.50.40">
    <property type="match status" value="1"/>
</dbReference>
<proteinExistence type="inferred from homology"/>
<dbReference type="PROSITE" id="PS51257">
    <property type="entry name" value="PROKAR_LIPOPROTEIN"/>
    <property type="match status" value="1"/>
</dbReference>
<dbReference type="PANTHER" id="PTHR43811">
    <property type="entry name" value="FKBP-TYPE PEPTIDYL-PROLYL CIS-TRANS ISOMERASE FKPA"/>
    <property type="match status" value="1"/>
</dbReference>
<dbReference type="AlphaFoldDB" id="A0A9D1QE69"/>
<dbReference type="PANTHER" id="PTHR43811:SF19">
    <property type="entry name" value="39 KDA FK506-BINDING NUCLEAR PROTEIN"/>
    <property type="match status" value="1"/>
</dbReference>
<dbReference type="InterPro" id="IPR000774">
    <property type="entry name" value="PPIase_FKBP_N"/>
</dbReference>
<comment type="catalytic activity">
    <reaction evidence="1 5 6">
        <text>[protein]-peptidylproline (omega=180) = [protein]-peptidylproline (omega=0)</text>
        <dbReference type="Rhea" id="RHEA:16237"/>
        <dbReference type="Rhea" id="RHEA-COMP:10747"/>
        <dbReference type="Rhea" id="RHEA-COMP:10748"/>
        <dbReference type="ChEBI" id="CHEBI:83833"/>
        <dbReference type="ChEBI" id="CHEBI:83834"/>
        <dbReference type="EC" id="5.2.1.8"/>
    </reaction>
</comment>
<dbReference type="Proteomes" id="UP000823926">
    <property type="component" value="Unassembled WGS sequence"/>
</dbReference>
<keyword evidence="7" id="KW-0732">Signal</keyword>
<evidence type="ECO:0000259" key="8">
    <source>
        <dbReference type="PROSITE" id="PS50059"/>
    </source>
</evidence>
<reference evidence="9" key="1">
    <citation type="journal article" date="2021" name="PeerJ">
        <title>Extensive microbial diversity within the chicken gut microbiome revealed by metagenomics and culture.</title>
        <authorList>
            <person name="Gilroy R."/>
            <person name="Ravi A."/>
            <person name="Getino M."/>
            <person name="Pursley I."/>
            <person name="Horton D.L."/>
            <person name="Alikhan N.F."/>
            <person name="Baker D."/>
            <person name="Gharbi K."/>
            <person name="Hall N."/>
            <person name="Watson M."/>
            <person name="Adriaenssens E.M."/>
            <person name="Foster-Nyarko E."/>
            <person name="Jarju S."/>
            <person name="Secka A."/>
            <person name="Antonio M."/>
            <person name="Oren A."/>
            <person name="Chaudhuri R.R."/>
            <person name="La Ragione R."/>
            <person name="Hildebrand F."/>
            <person name="Pallen M.J."/>
        </authorList>
    </citation>
    <scope>NUCLEOTIDE SEQUENCE</scope>
    <source>
        <strain evidence="9">ChiBcec15-1070</strain>
    </source>
</reference>
<dbReference type="InterPro" id="IPR001179">
    <property type="entry name" value="PPIase_FKBP_dom"/>
</dbReference>
<evidence type="ECO:0000256" key="3">
    <source>
        <dbReference type="ARBA" id="ARBA00023110"/>
    </source>
</evidence>
<evidence type="ECO:0000256" key="2">
    <source>
        <dbReference type="ARBA" id="ARBA00006577"/>
    </source>
</evidence>
<protein>
    <recommendedName>
        <fullName evidence="6">Peptidyl-prolyl cis-trans isomerase</fullName>
        <ecNumber evidence="6">5.2.1.8</ecNumber>
    </recommendedName>
</protein>
<dbReference type="Gene3D" id="1.10.287.460">
    <property type="entry name" value="Peptidyl-prolyl cis-trans isomerase, FKBP-type, N-terminal domain"/>
    <property type="match status" value="1"/>
</dbReference>
<dbReference type="PROSITE" id="PS50059">
    <property type="entry name" value="FKBP_PPIASE"/>
    <property type="match status" value="1"/>
</dbReference>
<feature type="chain" id="PRO_5038972358" description="Peptidyl-prolyl cis-trans isomerase" evidence="7">
    <location>
        <begin position="20"/>
        <end position="228"/>
    </location>
</feature>